<dbReference type="Proteomes" id="UP000601361">
    <property type="component" value="Unassembled WGS sequence"/>
</dbReference>
<reference evidence="2" key="1">
    <citation type="journal article" date="2019" name="Int. J. Syst. Evol. Microbiol.">
        <title>The Global Catalogue of Microorganisms (GCM) 10K type strain sequencing project: providing services to taxonomists for standard genome sequencing and annotation.</title>
        <authorList>
            <consortium name="The Broad Institute Genomics Platform"/>
            <consortium name="The Broad Institute Genome Sequencing Center for Infectious Disease"/>
            <person name="Wu L."/>
            <person name="Ma J."/>
        </authorList>
    </citation>
    <scope>NUCLEOTIDE SEQUENCE [LARGE SCALE GENOMIC DNA]</scope>
    <source>
        <strain evidence="2">CGMCC 1.12990</strain>
    </source>
</reference>
<evidence type="ECO:0000313" key="2">
    <source>
        <dbReference type="Proteomes" id="UP000601361"/>
    </source>
</evidence>
<dbReference type="RefSeq" id="WP_188559708.1">
    <property type="nucleotide sequence ID" value="NZ_BMGS01000016.1"/>
</dbReference>
<comment type="caution">
    <text evidence="1">The sequence shown here is derived from an EMBL/GenBank/DDBJ whole genome shotgun (WGS) entry which is preliminary data.</text>
</comment>
<evidence type="ECO:0000313" key="1">
    <source>
        <dbReference type="EMBL" id="GGG60617.1"/>
    </source>
</evidence>
<accession>A0ABQ1X829</accession>
<dbReference type="EMBL" id="BMGS01000016">
    <property type="protein sequence ID" value="GGG60617.1"/>
    <property type="molecule type" value="Genomic_DNA"/>
</dbReference>
<organism evidence="1 2">
    <name type="scientific">Hymenobacter glacieicola</name>
    <dbReference type="NCBI Taxonomy" id="1562124"/>
    <lineage>
        <taxon>Bacteria</taxon>
        <taxon>Pseudomonadati</taxon>
        <taxon>Bacteroidota</taxon>
        <taxon>Cytophagia</taxon>
        <taxon>Cytophagales</taxon>
        <taxon>Hymenobacteraceae</taxon>
        <taxon>Hymenobacter</taxon>
    </lineage>
</organism>
<proteinExistence type="predicted"/>
<keyword evidence="2" id="KW-1185">Reference proteome</keyword>
<sequence length="139" mass="14802">MAAQPSFPTLLDAAHVRLAQLAAALRDARAAYPDEHELVTRLVAAVLDLRFGVENAARVPEGSLEQQRILGYLTETYGLSVTLTDPLLRSQLPPIPAEGATVVRRVLQAASGPYIVFPNGRLLLLSARLTAATPAPATP</sequence>
<protein>
    <recommendedName>
        <fullName evidence="3">Type II secretion system protein GspE N-terminal domain-containing protein</fullName>
    </recommendedName>
</protein>
<gene>
    <name evidence="1" type="ORF">GCM10011378_40780</name>
</gene>
<name>A0ABQ1X829_9BACT</name>
<evidence type="ECO:0008006" key="3">
    <source>
        <dbReference type="Google" id="ProtNLM"/>
    </source>
</evidence>